<evidence type="ECO:0000313" key="3">
    <source>
        <dbReference type="Proteomes" id="UP001372834"/>
    </source>
</evidence>
<feature type="region of interest" description="Disordered" evidence="1">
    <location>
        <begin position="1"/>
        <end position="104"/>
    </location>
</feature>
<organism evidence="2 3">
    <name type="scientific">Polyplax serrata</name>
    <name type="common">Common mouse louse</name>
    <dbReference type="NCBI Taxonomy" id="468196"/>
    <lineage>
        <taxon>Eukaryota</taxon>
        <taxon>Metazoa</taxon>
        <taxon>Ecdysozoa</taxon>
        <taxon>Arthropoda</taxon>
        <taxon>Hexapoda</taxon>
        <taxon>Insecta</taxon>
        <taxon>Pterygota</taxon>
        <taxon>Neoptera</taxon>
        <taxon>Paraneoptera</taxon>
        <taxon>Psocodea</taxon>
        <taxon>Troctomorpha</taxon>
        <taxon>Phthiraptera</taxon>
        <taxon>Anoplura</taxon>
        <taxon>Polyplacidae</taxon>
        <taxon>Polyplax</taxon>
    </lineage>
</organism>
<sequence>MSKCKGRARMKANSASNVANTVLRRRALNMTGQQSGAHRWPTGSRTLTPGYLRVPAKTPFLEEEKPEGVPTRESYPLEQEPEELTRTQNSSHAFHNEESPSLLR</sequence>
<dbReference type="EMBL" id="JAWJWE010000039">
    <property type="protein sequence ID" value="KAK6620791.1"/>
    <property type="molecule type" value="Genomic_DNA"/>
</dbReference>
<evidence type="ECO:0000313" key="2">
    <source>
        <dbReference type="EMBL" id="KAK6620791.1"/>
    </source>
</evidence>
<reference evidence="2 3" key="1">
    <citation type="submission" date="2023-10" db="EMBL/GenBank/DDBJ databases">
        <title>Genomes of two closely related lineages of the louse Polyplax serrata with different host specificities.</title>
        <authorList>
            <person name="Martinu J."/>
            <person name="Tarabai H."/>
            <person name="Stefka J."/>
            <person name="Hypsa V."/>
        </authorList>
    </citation>
    <scope>NUCLEOTIDE SEQUENCE [LARGE SCALE GENOMIC DNA]</scope>
    <source>
        <strain evidence="2">HR10_N</strain>
    </source>
</reference>
<accession>A0AAN8S7P7</accession>
<feature type="compositionally biased region" description="Basic residues" evidence="1">
    <location>
        <begin position="1"/>
        <end position="10"/>
    </location>
</feature>
<name>A0AAN8S7P7_POLSC</name>
<comment type="caution">
    <text evidence="2">The sequence shown here is derived from an EMBL/GenBank/DDBJ whole genome shotgun (WGS) entry which is preliminary data.</text>
</comment>
<dbReference type="AlphaFoldDB" id="A0AAN8S7P7"/>
<dbReference type="Proteomes" id="UP001372834">
    <property type="component" value="Unassembled WGS sequence"/>
</dbReference>
<proteinExistence type="predicted"/>
<evidence type="ECO:0000256" key="1">
    <source>
        <dbReference type="SAM" id="MobiDB-lite"/>
    </source>
</evidence>
<protein>
    <submittedName>
        <fullName evidence="2">Uncharacterized protein</fullName>
    </submittedName>
</protein>
<gene>
    <name evidence="2" type="ORF">RUM43_011087</name>
</gene>